<reference evidence="4" key="1">
    <citation type="journal article" date="2019" name="Int. J. Syst. Evol. Microbiol.">
        <title>The Global Catalogue of Microorganisms (GCM) 10K type strain sequencing project: providing services to taxonomists for standard genome sequencing and annotation.</title>
        <authorList>
            <consortium name="The Broad Institute Genomics Platform"/>
            <consortium name="The Broad Institute Genome Sequencing Center for Infectious Disease"/>
            <person name="Wu L."/>
            <person name="Ma J."/>
        </authorList>
    </citation>
    <scope>NUCLEOTIDE SEQUENCE [LARGE SCALE GENOMIC DNA]</scope>
    <source>
        <strain evidence="4">NBRC 108725</strain>
    </source>
</reference>
<dbReference type="SMART" id="SM00855">
    <property type="entry name" value="PGAM"/>
    <property type="match status" value="1"/>
</dbReference>
<keyword evidence="2" id="KW-0472">Membrane</keyword>
<dbReference type="RefSeq" id="WP_286278246.1">
    <property type="nucleotide sequence ID" value="NZ_AP027731.1"/>
</dbReference>
<dbReference type="InterPro" id="IPR013078">
    <property type="entry name" value="His_Pase_superF_clade-1"/>
</dbReference>
<dbReference type="CDD" id="cd07067">
    <property type="entry name" value="HP_PGM_like"/>
    <property type="match status" value="1"/>
</dbReference>
<protein>
    <recommendedName>
        <fullName evidence="5">Broad specificity phosphatase PhoE</fullName>
    </recommendedName>
</protein>
<evidence type="ECO:0000313" key="4">
    <source>
        <dbReference type="Proteomes" id="UP001321498"/>
    </source>
</evidence>
<keyword evidence="4" id="KW-1185">Reference proteome</keyword>
<evidence type="ECO:0000313" key="3">
    <source>
        <dbReference type="EMBL" id="BDZ44836.1"/>
    </source>
</evidence>
<dbReference type="InterPro" id="IPR050275">
    <property type="entry name" value="PGM_Phosphatase"/>
</dbReference>
<dbReference type="PANTHER" id="PTHR48100">
    <property type="entry name" value="BROAD-SPECIFICITY PHOSPHATASE YOR283W-RELATED"/>
    <property type="match status" value="1"/>
</dbReference>
<feature type="region of interest" description="Disordered" evidence="1">
    <location>
        <begin position="117"/>
        <end position="141"/>
    </location>
</feature>
<dbReference type="InterPro" id="IPR029033">
    <property type="entry name" value="His_PPase_superfam"/>
</dbReference>
<sequence length="430" mass="44830">MPTANNTTTTVVRSLHDVGLASWFGGTLMGAIGLNGGAAVARAPRERTRIASAGWQKWTPVLVGSVAAHIAGSVGMLLSDKQRLLAQPEAQKSAAVKTAITLAAIGASAYSGVLGRVQSKHQDEGGNSPTEPLASASPEMSSAQRQQKFVQWVPPILTAVLIVLAAQQGEQQRRTSPSWPCRCWSAWEGCSRSSAPAGSSGSAGIGQGGGMRLHLIRHGQISSNIRGILDTAVPGPELTPLGREQAEALPAALASDGIGMIWASTATRARQTAAPLARELALDVTVRDGIREISAGRYEMSATQPDVRAYIETILSWSGGDRDARIPDGEDGHGFFERYDAVVDEAVRAGLDAGLESVALVSHGAAIRCWASAKADNLDSDAIGHLWLDNTGVAVLEQTADGWTCVSWMGNPISGVGVEEPAGPTGEPVE</sequence>
<evidence type="ECO:0008006" key="5">
    <source>
        <dbReference type="Google" id="ProtNLM"/>
    </source>
</evidence>
<dbReference type="EMBL" id="AP027731">
    <property type="protein sequence ID" value="BDZ44836.1"/>
    <property type="molecule type" value="Genomic_DNA"/>
</dbReference>
<gene>
    <name evidence="3" type="ORF">GCM10025866_07450</name>
</gene>
<accession>A0ABM8G9G6</accession>
<dbReference type="Pfam" id="PF00300">
    <property type="entry name" value="His_Phos_1"/>
    <property type="match status" value="1"/>
</dbReference>
<evidence type="ECO:0000256" key="2">
    <source>
        <dbReference type="SAM" id="Phobius"/>
    </source>
</evidence>
<organism evidence="3 4">
    <name type="scientific">Naasia aerilata</name>
    <dbReference type="NCBI Taxonomy" id="1162966"/>
    <lineage>
        <taxon>Bacteria</taxon>
        <taxon>Bacillati</taxon>
        <taxon>Actinomycetota</taxon>
        <taxon>Actinomycetes</taxon>
        <taxon>Micrococcales</taxon>
        <taxon>Microbacteriaceae</taxon>
        <taxon>Naasia</taxon>
    </lineage>
</organism>
<name>A0ABM8G9G6_9MICO</name>
<dbReference type="PANTHER" id="PTHR48100:SF58">
    <property type="entry name" value="PE-PGRS FAMILY PROTEIN PE_PGRS11"/>
    <property type="match status" value="1"/>
</dbReference>
<dbReference type="SUPFAM" id="SSF53254">
    <property type="entry name" value="Phosphoglycerate mutase-like"/>
    <property type="match status" value="1"/>
</dbReference>
<keyword evidence="2" id="KW-1133">Transmembrane helix</keyword>
<feature type="transmembrane region" description="Helical" evidence="2">
    <location>
        <begin position="20"/>
        <end position="41"/>
    </location>
</feature>
<proteinExistence type="predicted"/>
<dbReference type="Proteomes" id="UP001321498">
    <property type="component" value="Chromosome"/>
</dbReference>
<evidence type="ECO:0000256" key="1">
    <source>
        <dbReference type="SAM" id="MobiDB-lite"/>
    </source>
</evidence>
<dbReference type="Gene3D" id="3.40.50.1240">
    <property type="entry name" value="Phosphoglycerate mutase-like"/>
    <property type="match status" value="1"/>
</dbReference>
<keyword evidence="2" id="KW-0812">Transmembrane</keyword>